<organism evidence="1 2">
    <name type="scientific">Vibrio phage vB_VpS_PG07</name>
    <dbReference type="NCBI Taxonomy" id="2301664"/>
    <lineage>
        <taxon>Viruses</taxon>
        <taxon>Duplodnaviria</taxon>
        <taxon>Heunggongvirae</taxon>
        <taxon>Uroviricota</taxon>
        <taxon>Caudoviricetes</taxon>
        <taxon>Demerecviridae</taxon>
        <taxon>Pogseptimavirus</taxon>
        <taxon>Pogseptimavirus PG07</taxon>
    </lineage>
</organism>
<reference evidence="1 2" key="1">
    <citation type="submission" date="2018-07" db="EMBL/GenBank/DDBJ databases">
        <title>Sequencing of PG07.</title>
        <authorList>
            <person name="Ding T."/>
        </authorList>
    </citation>
    <scope>NUCLEOTIDE SEQUENCE [LARGE SCALE GENOMIC DNA]</scope>
</reference>
<dbReference type="GeneID" id="54999353"/>
<accession>A0A385E7B2</accession>
<dbReference type="Proteomes" id="UP000263435">
    <property type="component" value="Segment"/>
</dbReference>
<dbReference type="RefSeq" id="YP_009808450.1">
    <property type="nucleotide sequence ID" value="NC_048041.1"/>
</dbReference>
<protein>
    <submittedName>
        <fullName evidence="1">Putative amidase-like protein</fullName>
    </submittedName>
</protein>
<name>A0A385E7B2_9CAUD</name>
<sequence length="108" mass="11981">MGELVWIALTTLQPYPVFVPLEEHIPLRAIKLSEDKMQVSLEQVTRIYPAVADIFTNENFVIFSGAEFTELPVAHDGEIVESLERLAEASRKGAEAIQSLSAAIAELR</sequence>
<dbReference type="EMBL" id="MH645904">
    <property type="protein sequence ID" value="AXQ66628.1"/>
    <property type="molecule type" value="Genomic_DNA"/>
</dbReference>
<dbReference type="KEGG" id="vg:54999353"/>
<proteinExistence type="predicted"/>
<evidence type="ECO:0000313" key="2">
    <source>
        <dbReference type="Proteomes" id="UP000263435"/>
    </source>
</evidence>
<keyword evidence="2" id="KW-1185">Reference proteome</keyword>
<evidence type="ECO:0000313" key="1">
    <source>
        <dbReference type="EMBL" id="AXQ66628.1"/>
    </source>
</evidence>